<dbReference type="AlphaFoldDB" id="A0A2J8CR35"/>
<protein>
    <submittedName>
        <fullName evidence="1">Uncharacterized protein</fullName>
    </submittedName>
</protein>
<gene>
    <name evidence="1" type="ORF">BJF96_g1363</name>
</gene>
<accession>A0A2J8CR35</accession>
<comment type="caution">
    <text evidence="1">The sequence shown here is derived from an EMBL/GenBank/DDBJ whole genome shotgun (WGS) entry which is preliminary data.</text>
</comment>
<dbReference type="Proteomes" id="UP000236305">
    <property type="component" value="Unassembled WGS sequence"/>
</dbReference>
<proteinExistence type="predicted"/>
<organism evidence="1 2">
    <name type="scientific">Verticillium dahliae</name>
    <name type="common">Verticillium wilt</name>
    <dbReference type="NCBI Taxonomy" id="27337"/>
    <lineage>
        <taxon>Eukaryota</taxon>
        <taxon>Fungi</taxon>
        <taxon>Dikarya</taxon>
        <taxon>Ascomycota</taxon>
        <taxon>Pezizomycotina</taxon>
        <taxon>Sordariomycetes</taxon>
        <taxon>Hypocreomycetidae</taxon>
        <taxon>Glomerellales</taxon>
        <taxon>Plectosphaerellaceae</taxon>
        <taxon>Verticillium</taxon>
    </lineage>
</organism>
<reference evidence="1 2" key="1">
    <citation type="submission" date="2017-12" db="EMBL/GenBank/DDBJ databases">
        <title>Comparative genomics yields insights into virulence evolution of Verticillium dahliae.</title>
        <authorList>
            <person name="Fan R."/>
            <person name="Armitage A.D."/>
            <person name="Cascant-Lopez E."/>
            <person name="Sobczyk M."/>
            <person name="Cockerton H.M."/>
            <person name="Harrison R.J."/>
        </authorList>
    </citation>
    <scope>NUCLEOTIDE SEQUENCE [LARGE SCALE GENOMIC DNA]</scope>
    <source>
        <strain evidence="1 2">12008</strain>
    </source>
</reference>
<sequence length="47" mass="5621">MRRAGSYSVLRCAGNLQILLLIAEIYYKLDYQLYRRQMHRDSNRSIA</sequence>
<evidence type="ECO:0000313" key="1">
    <source>
        <dbReference type="EMBL" id="PNH35499.1"/>
    </source>
</evidence>
<evidence type="ECO:0000313" key="2">
    <source>
        <dbReference type="Proteomes" id="UP000236305"/>
    </source>
</evidence>
<dbReference type="EMBL" id="MPSH01000003">
    <property type="protein sequence ID" value="PNH35499.1"/>
    <property type="molecule type" value="Genomic_DNA"/>
</dbReference>
<name>A0A2J8CR35_VERDA</name>